<keyword evidence="2" id="KW-0238">DNA-binding</keyword>
<dbReference type="InterPro" id="IPR010982">
    <property type="entry name" value="Lambda_DNA-bd_dom_sf"/>
</dbReference>
<gene>
    <name evidence="5" type="ORF">DW016_15400</name>
</gene>
<dbReference type="PROSITE" id="PS00356">
    <property type="entry name" value="HTH_LACI_1"/>
    <property type="match status" value="1"/>
</dbReference>
<dbReference type="RefSeq" id="WP_024731515.1">
    <property type="nucleotide sequence ID" value="NZ_CALBAT010000018.1"/>
</dbReference>
<sequence length="333" mass="37652">MTTIMDVAKLAKVSKTSVSRYLNGQNVGHMSEETKERIIAAIKELDYQPNSIARSLKQKSTKVIGLVVNDMSNLFFLEIIRGIEMELKNSGYNLLVCNSDTNVEMELQCLKMLEKRQIDGVILIGMNMPVSHIEKIRTEFPIVLMERDPGKTNLDSVQIDNKVGAYEAVKHLIERGHQRIAHITGPFISTMAMERKESYEECLKDYGIEVWPQFIVSGNYKLESGYAGMQALMALREKPTAVFCANDYMAMGALRFLMEHNYKVPQDVALVGYDDIMVSKMVTPSLTTVRQPVWELAGVATRLLLERIKEKGQKEHKGQKVIMQSELVIRASS</sequence>
<evidence type="ECO:0000313" key="6">
    <source>
        <dbReference type="Proteomes" id="UP000261080"/>
    </source>
</evidence>
<keyword evidence="1" id="KW-0805">Transcription regulation</keyword>
<organism evidence="5 6">
    <name type="scientific">Sellimonas intestinalis</name>
    <dbReference type="NCBI Taxonomy" id="1653434"/>
    <lineage>
        <taxon>Bacteria</taxon>
        <taxon>Bacillati</taxon>
        <taxon>Bacillota</taxon>
        <taxon>Clostridia</taxon>
        <taxon>Lachnospirales</taxon>
        <taxon>Lachnospiraceae</taxon>
        <taxon>Sellimonas</taxon>
    </lineage>
</organism>
<dbReference type="PROSITE" id="PS50932">
    <property type="entry name" value="HTH_LACI_2"/>
    <property type="match status" value="1"/>
</dbReference>
<dbReference type="SUPFAM" id="SSF47413">
    <property type="entry name" value="lambda repressor-like DNA-binding domains"/>
    <property type="match status" value="1"/>
</dbReference>
<dbReference type="Gene3D" id="1.10.260.40">
    <property type="entry name" value="lambda repressor-like DNA-binding domains"/>
    <property type="match status" value="1"/>
</dbReference>
<dbReference type="InterPro" id="IPR046335">
    <property type="entry name" value="LacI/GalR-like_sensor"/>
</dbReference>
<evidence type="ECO:0000256" key="3">
    <source>
        <dbReference type="ARBA" id="ARBA00023163"/>
    </source>
</evidence>
<dbReference type="CDD" id="cd06267">
    <property type="entry name" value="PBP1_LacI_sugar_binding-like"/>
    <property type="match status" value="1"/>
</dbReference>
<keyword evidence="6" id="KW-1185">Reference proteome</keyword>
<evidence type="ECO:0000313" key="5">
    <source>
        <dbReference type="EMBL" id="RGE84444.1"/>
    </source>
</evidence>
<dbReference type="InterPro" id="IPR028082">
    <property type="entry name" value="Peripla_BP_I"/>
</dbReference>
<evidence type="ECO:0000259" key="4">
    <source>
        <dbReference type="PROSITE" id="PS50932"/>
    </source>
</evidence>
<dbReference type="CDD" id="cd01392">
    <property type="entry name" value="HTH_LacI"/>
    <property type="match status" value="1"/>
</dbReference>
<dbReference type="SMART" id="SM00354">
    <property type="entry name" value="HTH_LACI"/>
    <property type="match status" value="1"/>
</dbReference>
<evidence type="ECO:0000256" key="2">
    <source>
        <dbReference type="ARBA" id="ARBA00023125"/>
    </source>
</evidence>
<dbReference type="PANTHER" id="PTHR30146:SF109">
    <property type="entry name" value="HTH-TYPE TRANSCRIPTIONAL REGULATOR GALS"/>
    <property type="match status" value="1"/>
</dbReference>
<dbReference type="Pfam" id="PF00356">
    <property type="entry name" value="LacI"/>
    <property type="match status" value="1"/>
</dbReference>
<dbReference type="PANTHER" id="PTHR30146">
    <property type="entry name" value="LACI-RELATED TRANSCRIPTIONAL REPRESSOR"/>
    <property type="match status" value="1"/>
</dbReference>
<dbReference type="Gene3D" id="3.40.50.2300">
    <property type="match status" value="2"/>
</dbReference>
<feature type="domain" description="HTH lacI-type" evidence="4">
    <location>
        <begin position="2"/>
        <end position="58"/>
    </location>
</feature>
<dbReference type="Proteomes" id="UP000261080">
    <property type="component" value="Unassembled WGS sequence"/>
</dbReference>
<dbReference type="SUPFAM" id="SSF53822">
    <property type="entry name" value="Periplasmic binding protein-like I"/>
    <property type="match status" value="1"/>
</dbReference>
<dbReference type="GeneID" id="97191484"/>
<dbReference type="EMBL" id="QVLX01000016">
    <property type="protein sequence ID" value="RGE84444.1"/>
    <property type="molecule type" value="Genomic_DNA"/>
</dbReference>
<accession>A0A3E3JYV6</accession>
<protein>
    <submittedName>
        <fullName evidence="5">LacI family transcriptional regulator</fullName>
    </submittedName>
</protein>
<comment type="caution">
    <text evidence="5">The sequence shown here is derived from an EMBL/GenBank/DDBJ whole genome shotgun (WGS) entry which is preliminary data.</text>
</comment>
<evidence type="ECO:0000256" key="1">
    <source>
        <dbReference type="ARBA" id="ARBA00023015"/>
    </source>
</evidence>
<dbReference type="GO" id="GO:0003700">
    <property type="term" value="F:DNA-binding transcription factor activity"/>
    <property type="evidence" value="ECO:0007669"/>
    <property type="project" value="TreeGrafter"/>
</dbReference>
<dbReference type="Pfam" id="PF13377">
    <property type="entry name" value="Peripla_BP_3"/>
    <property type="match status" value="1"/>
</dbReference>
<reference evidence="5 6" key="1">
    <citation type="submission" date="2018-08" db="EMBL/GenBank/DDBJ databases">
        <title>A genome reference for cultivated species of the human gut microbiota.</title>
        <authorList>
            <person name="Zou Y."/>
            <person name="Xue W."/>
            <person name="Luo G."/>
        </authorList>
    </citation>
    <scope>NUCLEOTIDE SEQUENCE [LARGE SCALE GENOMIC DNA]</scope>
    <source>
        <strain evidence="5 6">AF37-2AT</strain>
    </source>
</reference>
<dbReference type="GO" id="GO:0000976">
    <property type="term" value="F:transcription cis-regulatory region binding"/>
    <property type="evidence" value="ECO:0007669"/>
    <property type="project" value="TreeGrafter"/>
</dbReference>
<dbReference type="AlphaFoldDB" id="A0A3E3JYV6"/>
<dbReference type="OrthoDB" id="9784962at2"/>
<proteinExistence type="predicted"/>
<keyword evidence="3" id="KW-0804">Transcription</keyword>
<name>A0A3E3JYV6_9FIRM</name>
<dbReference type="InterPro" id="IPR000843">
    <property type="entry name" value="HTH_LacI"/>
</dbReference>